<dbReference type="InterPro" id="IPR037645">
    <property type="entry name" value="KCT2"/>
</dbReference>
<keyword evidence="1" id="KW-1133">Transmembrane helix</keyword>
<sequence length="365" mass="41415">MKEDLCPIDIALLQDHVNPDFNEIITLLRNKDNCTRICYDWDEVEEQCIDLVKVYDFFKNINQSVSNSAQVGGSQKFNTVVMEAVVTTTAKSVFYMTQKKMAESKVNIESRIPYSKLQDEKFVKGKAPDGGDMLSTTEAEQIIHNDPISTKDEVIKQQDTSQGITEIQESFQTENKLHNLNLENLPSKRGNTHDVKPSTNKLNEAISVGKLRTETDHDYDQTNVNNENSIESHQSNLLSNLDKTEAITGDTVSTNIDADVNDKQQLIKGDSFQQLSNKNEIYSGEGFFQTEESHFFIYFLMITSLIIMGYLAFHNKNKILAYALEGRSDRHRRRPNPAKYRKLESNLEEAIASNPTHSSAPSIVY</sequence>
<comment type="caution">
    <text evidence="2">The sequence shown here is derived from an EMBL/GenBank/DDBJ whole genome shotgun (WGS) entry which is preliminary data.</text>
</comment>
<dbReference type="Pfam" id="PF17818">
    <property type="entry name" value="KCT2"/>
    <property type="match status" value="1"/>
</dbReference>
<organism evidence="2 3">
    <name type="scientific">Polyplax serrata</name>
    <name type="common">Common mouse louse</name>
    <dbReference type="NCBI Taxonomy" id="468196"/>
    <lineage>
        <taxon>Eukaryota</taxon>
        <taxon>Metazoa</taxon>
        <taxon>Ecdysozoa</taxon>
        <taxon>Arthropoda</taxon>
        <taxon>Hexapoda</taxon>
        <taxon>Insecta</taxon>
        <taxon>Pterygota</taxon>
        <taxon>Neoptera</taxon>
        <taxon>Paraneoptera</taxon>
        <taxon>Psocodea</taxon>
        <taxon>Troctomorpha</taxon>
        <taxon>Phthiraptera</taxon>
        <taxon>Anoplura</taxon>
        <taxon>Polyplacidae</taxon>
        <taxon>Polyplax</taxon>
    </lineage>
</organism>
<dbReference type="PANTHER" id="PTHR16502:SF0">
    <property type="entry name" value="KERATINOCYTE-ASSOCIATED TRANSMEMBRANE PROTEIN 2"/>
    <property type="match status" value="1"/>
</dbReference>
<evidence type="ECO:0000313" key="3">
    <source>
        <dbReference type="Proteomes" id="UP001372834"/>
    </source>
</evidence>
<keyword evidence="1" id="KW-0812">Transmembrane</keyword>
<feature type="transmembrane region" description="Helical" evidence="1">
    <location>
        <begin position="295"/>
        <end position="313"/>
    </location>
</feature>
<keyword evidence="1" id="KW-0472">Membrane</keyword>
<dbReference type="AlphaFoldDB" id="A0AAN8P0L1"/>
<dbReference type="PANTHER" id="PTHR16502">
    <property type="entry name" value="KERATINOCYTE-ASSOCIATED TRANSMEMBRANE PROTEIN 2"/>
    <property type="match status" value="1"/>
</dbReference>
<proteinExistence type="predicted"/>
<accession>A0AAN8P0L1</accession>
<gene>
    <name evidence="2" type="ORF">RUM43_003795</name>
</gene>
<dbReference type="Proteomes" id="UP001372834">
    <property type="component" value="Unassembled WGS sequence"/>
</dbReference>
<protein>
    <submittedName>
        <fullName evidence="2">Uncharacterized protein</fullName>
    </submittedName>
</protein>
<evidence type="ECO:0000256" key="1">
    <source>
        <dbReference type="SAM" id="Phobius"/>
    </source>
</evidence>
<reference evidence="2 3" key="1">
    <citation type="submission" date="2023-10" db="EMBL/GenBank/DDBJ databases">
        <title>Genomes of two closely related lineages of the louse Polyplax serrata with different host specificities.</title>
        <authorList>
            <person name="Martinu J."/>
            <person name="Tarabai H."/>
            <person name="Stefka J."/>
            <person name="Hypsa V."/>
        </authorList>
    </citation>
    <scope>NUCLEOTIDE SEQUENCE [LARGE SCALE GENOMIC DNA]</scope>
    <source>
        <strain evidence="2">HR10_N</strain>
    </source>
</reference>
<dbReference type="EMBL" id="JAWJWE010000036">
    <property type="protein sequence ID" value="KAK6629974.1"/>
    <property type="molecule type" value="Genomic_DNA"/>
</dbReference>
<evidence type="ECO:0000313" key="2">
    <source>
        <dbReference type="EMBL" id="KAK6629974.1"/>
    </source>
</evidence>
<name>A0AAN8P0L1_POLSC</name>